<comment type="caution">
    <text evidence="3">The sequence shown here is derived from an EMBL/GenBank/DDBJ whole genome shotgun (WGS) entry which is preliminary data.</text>
</comment>
<dbReference type="PROSITE" id="PS51257">
    <property type="entry name" value="PROKAR_LIPOPROTEIN"/>
    <property type="match status" value="1"/>
</dbReference>
<feature type="chain" id="PRO_5001571964" evidence="2">
    <location>
        <begin position="22"/>
        <end position="958"/>
    </location>
</feature>
<dbReference type="AlphaFoldDB" id="A0A059F9B5"/>
<evidence type="ECO:0000256" key="2">
    <source>
        <dbReference type="SAM" id="SignalP"/>
    </source>
</evidence>
<gene>
    <name evidence="3" type="ORF">HJA_13350</name>
</gene>
<dbReference type="Proteomes" id="UP000024816">
    <property type="component" value="Unassembled WGS sequence"/>
</dbReference>
<dbReference type="RefSeq" id="WP_035583167.1">
    <property type="nucleotide sequence ID" value="NZ_ARYJ01000009.1"/>
</dbReference>
<dbReference type="PANTHER" id="PTHR41339">
    <property type="entry name" value="LIPL48"/>
    <property type="match status" value="1"/>
</dbReference>
<organism evidence="3 4">
    <name type="scientific">Hyphomonas jannaschiana VP2</name>
    <dbReference type="NCBI Taxonomy" id="1280952"/>
    <lineage>
        <taxon>Bacteria</taxon>
        <taxon>Pseudomonadati</taxon>
        <taxon>Pseudomonadota</taxon>
        <taxon>Alphaproteobacteria</taxon>
        <taxon>Hyphomonadales</taxon>
        <taxon>Hyphomonadaceae</taxon>
        <taxon>Hyphomonas</taxon>
    </lineage>
</organism>
<feature type="compositionally biased region" description="Pro residues" evidence="1">
    <location>
        <begin position="37"/>
        <end position="50"/>
    </location>
</feature>
<dbReference type="PATRIC" id="fig|1280952.3.peg.2671"/>
<dbReference type="InterPro" id="IPR006626">
    <property type="entry name" value="PbH1"/>
</dbReference>
<accession>A0A059F9B5</accession>
<dbReference type="EMBL" id="ARYJ01000009">
    <property type="protein sequence ID" value="KCZ87190.1"/>
    <property type="molecule type" value="Genomic_DNA"/>
</dbReference>
<keyword evidence="3" id="KW-0449">Lipoprotein</keyword>
<keyword evidence="4" id="KW-1185">Reference proteome</keyword>
<evidence type="ECO:0000313" key="3">
    <source>
        <dbReference type="EMBL" id="KCZ87190.1"/>
    </source>
</evidence>
<dbReference type="PANTHER" id="PTHR41339:SF1">
    <property type="entry name" value="SECRETED PROTEIN"/>
    <property type="match status" value="1"/>
</dbReference>
<proteinExistence type="predicted"/>
<keyword evidence="2" id="KW-0732">Signal</keyword>
<dbReference type="STRING" id="1280952.HJA_13350"/>
<feature type="signal peptide" evidence="2">
    <location>
        <begin position="1"/>
        <end position="21"/>
    </location>
</feature>
<sequence length="958" mass="98717">MKIRKSLKLATMASLAILTLAACSDTTISSPGQPTTPVSPPPPPPPPPPASATIDLVPTAGCPTGTSETTLDAIAADGFSDVLVCALGSGSGSTIVTTDINIPANTTIAIRGPVFIGSDTANGGTAAILTVGEGVRFFGASASGTATATDDYMVVSRGSRIEAVGTASNPIRFTSRAKLNDEETGSSITEASTTAQWGGLVLNGFAPINACSSATATGGTAECEKSGEGSSGLFGGDQANDNSGTLQYVSVEYAGSRLTTEDELNGIAFQGVGAGTTVDHIQVHNNLDDAVEWFGGTVGVKYFVATGTGDDSIDWTDGWSGKLQFAVVRSTNPSSEDPRGIEADNLNNANAAEPFSNPSISNVTLVGTTGNQQGVLLRRGTKGRLVNTIVTGFESGLDVDDTQTFTNYNDGDLVIESLFLDNPTNFTNDTDGVPTFPASANIRTGNNTLTDEFFPGQQELNVPVSTVLSGDSFFDTTDYIGAFAPTETVTSNWASFAQPGTLFPETEANCPSGTTQNGTLDSKKLCVISGANAITSDLHLTNGDQLIYELSGAVFIGVDQGADPANPVAGSAATDLTIDAGVTVVAEGNDDYLVITRGSKILSNGTASRPVVFTSKDKIAGTGTFDQDTKGLWGGVILNGRAPINACADAGATGGSVDCEKSGEGSSGFFGGASSDDDSGQIFYTRVEYAGVRLTNDDELNGIAFQGVGSNTEVEYVQVYNNLDDCFEWFGGTVSAKHMLATGCGDDQFDWTDGWQGSLQYGIAYGGVSSATGGISEDPRGLEGDNLNNDNAATPVSTPRISNITIIAGGDVNADTGAVLRRGMMGTVANAIVLGWPDAGIDVDDTQTITNFDNGDLQIQSWFLSGNGDDLENDGEDPTFTAANNLVTGNPITTSGFTFRSGRPGVVPGANENAVPVFDVTGIGELEPTTYIGAVEDANDTWFLGWSIDQEGNLTSAN</sequence>
<evidence type="ECO:0000313" key="4">
    <source>
        <dbReference type="Proteomes" id="UP000024816"/>
    </source>
</evidence>
<reference evidence="3 4" key="1">
    <citation type="journal article" date="2014" name="Antonie Van Leeuwenhoek">
        <title>Hyphomonas beringensis sp. nov. and Hyphomonas chukchiensis sp. nov., isolated from surface seawater of the Bering Sea and Chukchi Sea.</title>
        <authorList>
            <person name="Li C."/>
            <person name="Lai Q."/>
            <person name="Li G."/>
            <person name="Dong C."/>
            <person name="Wang J."/>
            <person name="Liao Y."/>
            <person name="Shao Z."/>
        </authorList>
    </citation>
    <scope>NUCLEOTIDE SEQUENCE [LARGE SCALE GENOMIC DNA]</scope>
    <source>
        <strain evidence="3 4">VP2</strain>
    </source>
</reference>
<dbReference type="eggNOG" id="COG2182">
    <property type="taxonomic scope" value="Bacteria"/>
</dbReference>
<dbReference type="OrthoDB" id="237393at2"/>
<feature type="region of interest" description="Disordered" evidence="1">
    <location>
        <begin position="28"/>
        <end position="52"/>
    </location>
</feature>
<dbReference type="SMART" id="SM00710">
    <property type="entry name" value="PbH1"/>
    <property type="match status" value="4"/>
</dbReference>
<name>A0A059F9B5_9PROT</name>
<evidence type="ECO:0000256" key="1">
    <source>
        <dbReference type="SAM" id="MobiDB-lite"/>
    </source>
</evidence>
<protein>
    <submittedName>
        <fullName evidence="3">Putative lipoprotein</fullName>
    </submittedName>
</protein>